<evidence type="ECO:0000313" key="5">
    <source>
        <dbReference type="RefSeq" id="XP_016739055.1"/>
    </source>
</evidence>
<keyword evidence="2" id="KW-0812">Transmembrane</keyword>
<dbReference type="SMR" id="A0A1U8NJN7"/>
<evidence type="ECO:0000313" key="4">
    <source>
        <dbReference type="RefSeq" id="XP_016730964.1"/>
    </source>
</evidence>
<keyword evidence="2" id="KW-1133">Transmembrane helix</keyword>
<dbReference type="KEGG" id="ghi:107948906"/>
<dbReference type="GO" id="GO:0010598">
    <property type="term" value="C:NAD(P)H dehydrogenase complex (plastoquinone)"/>
    <property type="evidence" value="ECO:0007669"/>
    <property type="project" value="InterPro"/>
</dbReference>
<feature type="compositionally biased region" description="Polar residues" evidence="1">
    <location>
        <begin position="27"/>
        <end position="38"/>
    </location>
</feature>
<dbReference type="KEGG" id="ghi:107941850"/>
<dbReference type="RefSeq" id="XP_016739055.1">
    <property type="nucleotide sequence ID" value="XM_016883566.1"/>
</dbReference>
<feature type="transmembrane region" description="Helical" evidence="2">
    <location>
        <begin position="134"/>
        <end position="157"/>
    </location>
</feature>
<proteinExistence type="predicted"/>
<dbReference type="Proteomes" id="UP000818029">
    <property type="component" value="Chromosome A01"/>
</dbReference>
<evidence type="ECO:0000256" key="2">
    <source>
        <dbReference type="SAM" id="Phobius"/>
    </source>
</evidence>
<dbReference type="PANTHER" id="PTHR36340">
    <property type="entry name" value="NAD(P)H DEHYDROGENASE SUBUNIT CRR3, CHLOROPLASTIC-RELATED"/>
    <property type="match status" value="1"/>
</dbReference>
<feature type="region of interest" description="Disordered" evidence="1">
    <location>
        <begin position="23"/>
        <end position="65"/>
    </location>
</feature>
<dbReference type="PANTHER" id="PTHR36340:SF1">
    <property type="entry name" value="NAD(P)H DEHYDROGENASE SUBUNIT CRR3, CHLOROPLASTIC-RELATED"/>
    <property type="match status" value="1"/>
</dbReference>
<dbReference type="GO" id="GO:0009535">
    <property type="term" value="C:chloroplast thylakoid membrane"/>
    <property type="evidence" value="ECO:0007669"/>
    <property type="project" value="InterPro"/>
</dbReference>
<name>A0A1U8NJN7_GOSHI</name>
<gene>
    <name evidence="5" type="primary">LOC107948906</name>
    <name evidence="4" type="synonym">LOC107941850</name>
</gene>
<protein>
    <submittedName>
        <fullName evidence="4 5">Probable NAD(P)H dehydrogenase subunit CRR3, chloroplastic isoform X1</fullName>
    </submittedName>
</protein>
<keyword evidence="3" id="KW-1185">Reference proteome</keyword>
<feature type="compositionally biased region" description="Basic residues" evidence="1">
    <location>
        <begin position="42"/>
        <end position="57"/>
    </location>
</feature>
<evidence type="ECO:0000256" key="1">
    <source>
        <dbReference type="SAM" id="MobiDB-lite"/>
    </source>
</evidence>
<sequence>MACLSCSCISIAMAKAVIHPPIASLTDKPSPQETQTNSKPKTATRPRKRRQRLRQQKPHPPPSVVQIERAIGAGSFRDADSSDLEEQRRKTIFDGLLPVTGGKFEGDIEKKLRETGEWIGTTTEATFRSSGKTILLVVLQWILPIWTFSLLVASGVIKLPFSTPLIDDLIM</sequence>
<dbReference type="RefSeq" id="XP_016730964.1">
    <property type="nucleotide sequence ID" value="XM_016875475.1"/>
</dbReference>
<dbReference type="AlphaFoldDB" id="A0A1U8NJN7"/>
<evidence type="ECO:0000313" key="3">
    <source>
        <dbReference type="Proteomes" id="UP000818029"/>
    </source>
</evidence>
<dbReference type="PaxDb" id="3635-A0A1U8NJN7"/>
<dbReference type="GeneID" id="107948906"/>
<organism evidence="3 5">
    <name type="scientific">Gossypium hirsutum</name>
    <name type="common">Upland cotton</name>
    <name type="synonym">Gossypium mexicanum</name>
    <dbReference type="NCBI Taxonomy" id="3635"/>
    <lineage>
        <taxon>Eukaryota</taxon>
        <taxon>Viridiplantae</taxon>
        <taxon>Streptophyta</taxon>
        <taxon>Embryophyta</taxon>
        <taxon>Tracheophyta</taxon>
        <taxon>Spermatophyta</taxon>
        <taxon>Magnoliopsida</taxon>
        <taxon>eudicotyledons</taxon>
        <taxon>Gunneridae</taxon>
        <taxon>Pentapetalae</taxon>
        <taxon>rosids</taxon>
        <taxon>malvids</taxon>
        <taxon>Malvales</taxon>
        <taxon>Malvaceae</taxon>
        <taxon>Malvoideae</taxon>
        <taxon>Gossypium</taxon>
    </lineage>
</organism>
<dbReference type="OrthoDB" id="786513at2759"/>
<reference evidence="4 5" key="2">
    <citation type="submission" date="2025-04" db="UniProtKB">
        <authorList>
            <consortium name="RefSeq"/>
        </authorList>
    </citation>
    <scope>IDENTIFICATION</scope>
    <source>
        <tissue evidence="4 5">Leaf</tissue>
    </source>
</reference>
<dbReference type="GO" id="GO:0009773">
    <property type="term" value="P:photosynthetic electron transport in photosystem I"/>
    <property type="evidence" value="ECO:0007669"/>
    <property type="project" value="InterPro"/>
</dbReference>
<dbReference type="STRING" id="3635.A0A1U8NJN7"/>
<reference evidence="3" key="1">
    <citation type="journal article" date="2020" name="Nat. Genet.">
        <title>Genomic diversifications of five Gossypium allopolyploid species and their impact on cotton improvement.</title>
        <authorList>
            <person name="Chen Z.J."/>
            <person name="Sreedasyam A."/>
            <person name="Ando A."/>
            <person name="Song Q."/>
            <person name="De Santiago L.M."/>
            <person name="Hulse-Kemp A.M."/>
            <person name="Ding M."/>
            <person name="Ye W."/>
            <person name="Kirkbride R.C."/>
            <person name="Jenkins J."/>
            <person name="Plott C."/>
            <person name="Lovell J."/>
            <person name="Lin Y.M."/>
            <person name="Vaughn R."/>
            <person name="Liu B."/>
            <person name="Simpson S."/>
            <person name="Scheffler B.E."/>
            <person name="Wen L."/>
            <person name="Saski C.A."/>
            <person name="Grover C.E."/>
            <person name="Hu G."/>
            <person name="Conover J.L."/>
            <person name="Carlson J.W."/>
            <person name="Shu S."/>
            <person name="Boston L.B."/>
            <person name="Williams M."/>
            <person name="Peterson D.G."/>
            <person name="McGee K."/>
            <person name="Jones D.C."/>
            <person name="Wendel J.F."/>
            <person name="Stelly D.M."/>
            <person name="Grimwood J."/>
            <person name="Schmutz J."/>
        </authorList>
    </citation>
    <scope>NUCLEOTIDE SEQUENCE [LARGE SCALE GENOMIC DNA]</scope>
    <source>
        <strain evidence="3">cv. TM-1</strain>
    </source>
</reference>
<keyword evidence="2" id="KW-0472">Membrane</keyword>
<dbReference type="GeneID" id="107941850"/>
<dbReference type="InterPro" id="IPR038931">
    <property type="entry name" value="CRR3"/>
</dbReference>
<accession>A0A1U8NJN7</accession>